<feature type="region of interest" description="Disordered" evidence="1">
    <location>
        <begin position="186"/>
        <end position="228"/>
    </location>
</feature>
<name>A0A165L121_9APHY</name>
<evidence type="ECO:0000313" key="3">
    <source>
        <dbReference type="EMBL" id="KZT63858.1"/>
    </source>
</evidence>
<dbReference type="AlphaFoldDB" id="A0A165L121"/>
<evidence type="ECO:0000313" key="4">
    <source>
        <dbReference type="Proteomes" id="UP000076727"/>
    </source>
</evidence>
<dbReference type="InterPro" id="IPR011009">
    <property type="entry name" value="Kinase-like_dom_sf"/>
</dbReference>
<organism evidence="3 4">
    <name type="scientific">Daedalea quercina L-15889</name>
    <dbReference type="NCBI Taxonomy" id="1314783"/>
    <lineage>
        <taxon>Eukaryota</taxon>
        <taxon>Fungi</taxon>
        <taxon>Dikarya</taxon>
        <taxon>Basidiomycota</taxon>
        <taxon>Agaricomycotina</taxon>
        <taxon>Agaricomycetes</taxon>
        <taxon>Polyporales</taxon>
        <taxon>Fomitopsis</taxon>
    </lineage>
</organism>
<evidence type="ECO:0000256" key="1">
    <source>
        <dbReference type="SAM" id="MobiDB-lite"/>
    </source>
</evidence>
<dbReference type="Pfam" id="PF17667">
    <property type="entry name" value="Pkinase_fungal"/>
    <property type="match status" value="2"/>
</dbReference>
<proteinExistence type="predicted"/>
<dbReference type="InterPro" id="IPR040976">
    <property type="entry name" value="Pkinase_fungal"/>
</dbReference>
<evidence type="ECO:0000259" key="2">
    <source>
        <dbReference type="Pfam" id="PF17667"/>
    </source>
</evidence>
<dbReference type="Proteomes" id="UP000076727">
    <property type="component" value="Unassembled WGS sequence"/>
</dbReference>
<feature type="domain" description="Fungal-type protein kinase" evidence="2">
    <location>
        <begin position="57"/>
        <end position="154"/>
    </location>
</feature>
<dbReference type="OrthoDB" id="5569250at2759"/>
<reference evidence="3 4" key="1">
    <citation type="journal article" date="2016" name="Mol. Biol. Evol.">
        <title>Comparative Genomics of Early-Diverging Mushroom-Forming Fungi Provides Insights into the Origins of Lignocellulose Decay Capabilities.</title>
        <authorList>
            <person name="Nagy L.G."/>
            <person name="Riley R."/>
            <person name="Tritt A."/>
            <person name="Adam C."/>
            <person name="Daum C."/>
            <person name="Floudas D."/>
            <person name="Sun H."/>
            <person name="Yadav J.S."/>
            <person name="Pangilinan J."/>
            <person name="Larsson K.H."/>
            <person name="Matsuura K."/>
            <person name="Barry K."/>
            <person name="Labutti K."/>
            <person name="Kuo R."/>
            <person name="Ohm R.A."/>
            <person name="Bhattacharya S.S."/>
            <person name="Shirouzu T."/>
            <person name="Yoshinaga Y."/>
            <person name="Martin F.M."/>
            <person name="Grigoriev I.V."/>
            <person name="Hibbett D.S."/>
        </authorList>
    </citation>
    <scope>NUCLEOTIDE SEQUENCE [LARGE SCALE GENOMIC DNA]</scope>
    <source>
        <strain evidence="3 4">L-15889</strain>
    </source>
</reference>
<keyword evidence="4" id="KW-1185">Reference proteome</keyword>
<dbReference type="PANTHER" id="PTHR38248">
    <property type="entry name" value="FUNK1 6"/>
    <property type="match status" value="1"/>
</dbReference>
<dbReference type="SUPFAM" id="SSF56112">
    <property type="entry name" value="Protein kinase-like (PK-like)"/>
    <property type="match status" value="1"/>
</dbReference>
<feature type="compositionally biased region" description="Polar residues" evidence="1">
    <location>
        <begin position="191"/>
        <end position="207"/>
    </location>
</feature>
<gene>
    <name evidence="3" type="ORF">DAEQUDRAFT_733368</name>
</gene>
<feature type="domain" description="Fungal-type protein kinase" evidence="2">
    <location>
        <begin position="226"/>
        <end position="262"/>
    </location>
</feature>
<accession>A0A165L121</accession>
<dbReference type="STRING" id="1314783.A0A165L121"/>
<protein>
    <recommendedName>
        <fullName evidence="2">Fungal-type protein kinase domain-containing protein</fullName>
    </recommendedName>
</protein>
<sequence>MYGEEEPGIPSSKGEWPHVSAACKGEKEVVYSGLKSAKETPLRRVVDVKCTVAKTSEEMGLPHATLNATDVCPDDPRDSQSHRTLIFKSYRHLEDIGSAVRFHTVFVDAVRAHHCMYEASKTLHGDIGVNNIMWYEGRDGQPVGVLCDWNLAEGHTDGDIKAARPECRDTAGDQLCSSNLSAQRSMDLRMEQSTAQPAGQATSQASNPIDVASPDEKPETPMPKPRFPTDTGPFMALDLLRDDPLPLHKYRHDLESFFYIYITFTAAYDPPKRYLGKIMQWQQESLIAIGHEKHEFLTKMHTVDQILNPKLIHDEFKPLLDQCSFLMALHEVFGTIETLASQVDHSVYQRTKAIRRGLPTDKLDAQIMKVEKERDEQMTYSKFMEILKELEDME</sequence>
<dbReference type="PANTHER" id="PTHR38248:SF2">
    <property type="entry name" value="FUNK1 11"/>
    <property type="match status" value="1"/>
</dbReference>
<dbReference type="EMBL" id="KV429153">
    <property type="protein sequence ID" value="KZT63858.1"/>
    <property type="molecule type" value="Genomic_DNA"/>
</dbReference>